<keyword evidence="2" id="KW-0472">Membrane</keyword>
<reference evidence="4" key="1">
    <citation type="journal article" date="2019" name="Int. J. Syst. Evol. Microbiol.">
        <title>The Global Catalogue of Microorganisms (GCM) 10K type strain sequencing project: providing services to taxonomists for standard genome sequencing and annotation.</title>
        <authorList>
            <consortium name="The Broad Institute Genomics Platform"/>
            <consortium name="The Broad Institute Genome Sequencing Center for Infectious Disease"/>
            <person name="Wu L."/>
            <person name="Ma J."/>
        </authorList>
    </citation>
    <scope>NUCLEOTIDE SEQUENCE [LARGE SCALE GENOMIC DNA]</scope>
    <source>
        <strain evidence="4">CCM 8980</strain>
    </source>
</reference>
<keyword evidence="1" id="KW-0732">Signal</keyword>
<dbReference type="Proteomes" id="UP001597196">
    <property type="component" value="Unassembled WGS sequence"/>
</dbReference>
<proteinExistence type="predicted"/>
<dbReference type="InterPro" id="IPR029050">
    <property type="entry name" value="Immunoprotect_excell_Ig-like"/>
</dbReference>
<keyword evidence="2" id="KW-0812">Transmembrane</keyword>
<dbReference type="EMBL" id="JBHTOC010000004">
    <property type="protein sequence ID" value="MFD1429374.1"/>
    <property type="molecule type" value="Genomic_DNA"/>
</dbReference>
<evidence type="ECO:0000313" key="3">
    <source>
        <dbReference type="EMBL" id="MFD1429374.1"/>
    </source>
</evidence>
<evidence type="ECO:0000313" key="4">
    <source>
        <dbReference type="Proteomes" id="UP001597196"/>
    </source>
</evidence>
<name>A0ABW4CEZ0_9LACO</name>
<evidence type="ECO:0000256" key="2">
    <source>
        <dbReference type="SAM" id="Phobius"/>
    </source>
</evidence>
<evidence type="ECO:0008006" key="5">
    <source>
        <dbReference type="Google" id="ProtNLM"/>
    </source>
</evidence>
<sequence>MTKHLASDRSSRHQCWQRMNMGLAIIALVLALIAVGRFGWGYWADQSGSSKPVVVRAPAVTAERDTGVGLSLIKFSVGRDWLKRPALVIHYEIQNDDATALLPQYYFARTVVFRQLSPGRSTVVLARTTLPSKQLSALERNLAENSTIMLRHGETVTVLEAVRLESLDQPVTVAVAGRPAQVIKPWQLKEVADDGKK</sequence>
<organism evidence="3 4">
    <name type="scientific">Lacticaseibacillus mingshuiensis</name>
    <dbReference type="NCBI Taxonomy" id="2799574"/>
    <lineage>
        <taxon>Bacteria</taxon>
        <taxon>Bacillati</taxon>
        <taxon>Bacillota</taxon>
        <taxon>Bacilli</taxon>
        <taxon>Lactobacillales</taxon>
        <taxon>Lactobacillaceae</taxon>
        <taxon>Lacticaseibacillus</taxon>
    </lineage>
</organism>
<dbReference type="RefSeq" id="WP_203626298.1">
    <property type="nucleotide sequence ID" value="NZ_BOLQ01000003.1"/>
</dbReference>
<feature type="transmembrane region" description="Helical" evidence="2">
    <location>
        <begin position="21"/>
        <end position="43"/>
    </location>
</feature>
<dbReference type="Gene3D" id="2.60.40.1240">
    <property type="match status" value="1"/>
</dbReference>
<comment type="caution">
    <text evidence="3">The sequence shown here is derived from an EMBL/GenBank/DDBJ whole genome shotgun (WGS) entry which is preliminary data.</text>
</comment>
<accession>A0ABW4CEZ0</accession>
<keyword evidence="2" id="KW-1133">Transmembrane helix</keyword>
<protein>
    <recommendedName>
        <fullName evidence="5">DUF5067 domain-containing protein</fullName>
    </recommendedName>
</protein>
<keyword evidence="4" id="KW-1185">Reference proteome</keyword>
<gene>
    <name evidence="3" type="ORF">ACFQ4P_03805</name>
</gene>
<evidence type="ECO:0000256" key="1">
    <source>
        <dbReference type="ARBA" id="ARBA00022729"/>
    </source>
</evidence>